<dbReference type="Proteomes" id="UP000799439">
    <property type="component" value="Unassembled WGS sequence"/>
</dbReference>
<accession>A0A9P4IXA7</accession>
<dbReference type="PANTHER" id="PTHR37799">
    <property type="entry name" value="37S RIBOSOMAL PROTEIN S25, MITOCHONDRIAL"/>
    <property type="match status" value="1"/>
</dbReference>
<organism evidence="9 10">
    <name type="scientific">Myriangium duriaei CBS 260.36</name>
    <dbReference type="NCBI Taxonomy" id="1168546"/>
    <lineage>
        <taxon>Eukaryota</taxon>
        <taxon>Fungi</taxon>
        <taxon>Dikarya</taxon>
        <taxon>Ascomycota</taxon>
        <taxon>Pezizomycotina</taxon>
        <taxon>Dothideomycetes</taxon>
        <taxon>Dothideomycetidae</taxon>
        <taxon>Myriangiales</taxon>
        <taxon>Myriangiaceae</taxon>
        <taxon>Myriangium</taxon>
    </lineage>
</organism>
<dbReference type="InterPro" id="IPR016939">
    <property type="entry name" value="Ribosomal_mS23_fun"/>
</dbReference>
<feature type="region of interest" description="Disordered" evidence="8">
    <location>
        <begin position="210"/>
        <end position="255"/>
    </location>
</feature>
<keyword evidence="3 9" id="KW-0689">Ribosomal protein</keyword>
<keyword evidence="4" id="KW-0496">Mitochondrion</keyword>
<evidence type="ECO:0000256" key="4">
    <source>
        <dbReference type="ARBA" id="ARBA00023128"/>
    </source>
</evidence>
<evidence type="ECO:0000256" key="6">
    <source>
        <dbReference type="ARBA" id="ARBA00035137"/>
    </source>
</evidence>
<evidence type="ECO:0000256" key="8">
    <source>
        <dbReference type="SAM" id="MobiDB-lite"/>
    </source>
</evidence>
<evidence type="ECO:0000256" key="1">
    <source>
        <dbReference type="ARBA" id="ARBA00004173"/>
    </source>
</evidence>
<gene>
    <name evidence="9" type="ORF">K461DRAFT_295803</name>
</gene>
<keyword evidence="5" id="KW-0687">Ribonucleoprotein</keyword>
<protein>
    <recommendedName>
        <fullName evidence="6">Small ribosomal subunit protein mS23</fullName>
    </recommendedName>
    <alternativeName>
        <fullName evidence="7">37S ribosomal protein S25, mitochondrial</fullName>
    </alternativeName>
</protein>
<dbReference type="GO" id="GO:0005763">
    <property type="term" value="C:mitochondrial small ribosomal subunit"/>
    <property type="evidence" value="ECO:0007669"/>
    <property type="project" value="InterPro"/>
</dbReference>
<keyword evidence="10" id="KW-1185">Reference proteome</keyword>
<dbReference type="OrthoDB" id="5542239at2759"/>
<dbReference type="EMBL" id="ML996089">
    <property type="protein sequence ID" value="KAF2150534.1"/>
    <property type="molecule type" value="Genomic_DNA"/>
</dbReference>
<reference evidence="9" key="1">
    <citation type="journal article" date="2020" name="Stud. Mycol.">
        <title>101 Dothideomycetes genomes: a test case for predicting lifestyles and emergence of pathogens.</title>
        <authorList>
            <person name="Haridas S."/>
            <person name="Albert R."/>
            <person name="Binder M."/>
            <person name="Bloem J."/>
            <person name="Labutti K."/>
            <person name="Salamov A."/>
            <person name="Andreopoulos B."/>
            <person name="Baker S."/>
            <person name="Barry K."/>
            <person name="Bills G."/>
            <person name="Bluhm B."/>
            <person name="Cannon C."/>
            <person name="Castanera R."/>
            <person name="Culley D."/>
            <person name="Daum C."/>
            <person name="Ezra D."/>
            <person name="Gonzalez J."/>
            <person name="Henrissat B."/>
            <person name="Kuo A."/>
            <person name="Liang C."/>
            <person name="Lipzen A."/>
            <person name="Lutzoni F."/>
            <person name="Magnuson J."/>
            <person name="Mondo S."/>
            <person name="Nolan M."/>
            <person name="Ohm R."/>
            <person name="Pangilinan J."/>
            <person name="Park H.-J."/>
            <person name="Ramirez L."/>
            <person name="Alfaro M."/>
            <person name="Sun H."/>
            <person name="Tritt A."/>
            <person name="Yoshinaga Y."/>
            <person name="Zwiers L.-H."/>
            <person name="Turgeon B."/>
            <person name="Goodwin S."/>
            <person name="Spatafora J."/>
            <person name="Crous P."/>
            <person name="Grigoriev I."/>
        </authorList>
    </citation>
    <scope>NUCLEOTIDE SEQUENCE</scope>
    <source>
        <strain evidence="9">CBS 260.36</strain>
    </source>
</reference>
<evidence type="ECO:0000256" key="5">
    <source>
        <dbReference type="ARBA" id="ARBA00023274"/>
    </source>
</evidence>
<dbReference type="GO" id="GO:0003735">
    <property type="term" value="F:structural constituent of ribosome"/>
    <property type="evidence" value="ECO:0007669"/>
    <property type="project" value="InterPro"/>
</dbReference>
<feature type="compositionally biased region" description="Polar residues" evidence="8">
    <location>
        <begin position="235"/>
        <end position="255"/>
    </location>
</feature>
<comment type="subcellular location">
    <subcellularLocation>
        <location evidence="1">Mitochondrion</location>
    </subcellularLocation>
</comment>
<evidence type="ECO:0000256" key="3">
    <source>
        <dbReference type="ARBA" id="ARBA00022980"/>
    </source>
</evidence>
<dbReference type="InterPro" id="IPR059242">
    <property type="entry name" value="mS23_dom"/>
</dbReference>
<evidence type="ECO:0000313" key="10">
    <source>
        <dbReference type="Proteomes" id="UP000799439"/>
    </source>
</evidence>
<comment type="caution">
    <text evidence="9">The sequence shown here is derived from an EMBL/GenBank/DDBJ whole genome shotgun (WGS) entry which is preliminary data.</text>
</comment>
<dbReference type="PANTHER" id="PTHR37799:SF1">
    <property type="entry name" value="SMALL RIBOSOMAL SUBUNIT PROTEIN MS23"/>
    <property type="match status" value="1"/>
</dbReference>
<evidence type="ECO:0000256" key="2">
    <source>
        <dbReference type="ARBA" id="ARBA00009864"/>
    </source>
</evidence>
<dbReference type="CDD" id="cd23701">
    <property type="entry name" value="At1g26750"/>
    <property type="match status" value="1"/>
</dbReference>
<evidence type="ECO:0000313" key="9">
    <source>
        <dbReference type="EMBL" id="KAF2150534.1"/>
    </source>
</evidence>
<sequence length="255" mass="29551">MGRYDFSPQRVHRSVTRLIGAGRTSIHPPWYSSIETYPPSERLVRPALQAGKAKKGRASRMFKPIKITYPEDKLRETFFGDHPWELARPRTVLENDGKDYQRQDWDRIDHIDRPLDGESVVQRQVWLMENRGMSKGEAYDKARKEFYAKREREEVMRRIAREEALYAGAEFGKSVLEVGMELEDKAFEEWKAWAENEVVTMRQVQGSVYSGTDVTESDLDTEEHNMLEEADSETAEGSTEGEQTKPQSRSSEQLL</sequence>
<evidence type="ECO:0000256" key="7">
    <source>
        <dbReference type="ARBA" id="ARBA00035421"/>
    </source>
</evidence>
<proteinExistence type="inferred from homology"/>
<dbReference type="Pfam" id="PF13741">
    <property type="entry name" value="MRP-S25"/>
    <property type="match status" value="1"/>
</dbReference>
<dbReference type="AlphaFoldDB" id="A0A9P4IXA7"/>
<name>A0A9P4IXA7_9PEZI</name>
<comment type="similarity">
    <text evidence="2">Belongs to the mitochondrion-specific ribosomal protein mS23 family.</text>
</comment>